<feature type="region of interest" description="Disordered" evidence="1">
    <location>
        <begin position="16"/>
        <end position="37"/>
    </location>
</feature>
<comment type="caution">
    <text evidence="2">The sequence shown here is derived from an EMBL/GenBank/DDBJ whole genome shotgun (WGS) entry which is preliminary data.</text>
</comment>
<dbReference type="AlphaFoldDB" id="A0A834T9V2"/>
<proteinExistence type="predicted"/>
<evidence type="ECO:0000313" key="2">
    <source>
        <dbReference type="EMBL" id="KAF7816961.1"/>
    </source>
</evidence>
<reference evidence="2" key="1">
    <citation type="submission" date="2020-09" db="EMBL/GenBank/DDBJ databases">
        <title>Genome-Enabled Discovery of Anthraquinone Biosynthesis in Senna tora.</title>
        <authorList>
            <person name="Kang S.-H."/>
            <person name="Pandey R.P."/>
            <person name="Lee C.-M."/>
            <person name="Sim J.-S."/>
            <person name="Jeong J.-T."/>
            <person name="Choi B.-S."/>
            <person name="Jung M."/>
            <person name="Ginzburg D."/>
            <person name="Zhao K."/>
            <person name="Won S.Y."/>
            <person name="Oh T.-J."/>
            <person name="Yu Y."/>
            <person name="Kim N.-H."/>
            <person name="Lee O.R."/>
            <person name="Lee T.-H."/>
            <person name="Bashyal P."/>
            <person name="Kim T.-S."/>
            <person name="Lee W.-H."/>
            <person name="Kawkins C."/>
            <person name="Kim C.-K."/>
            <person name="Kim J.S."/>
            <person name="Ahn B.O."/>
            <person name="Rhee S.Y."/>
            <person name="Sohng J.K."/>
        </authorList>
    </citation>
    <scope>NUCLEOTIDE SEQUENCE</scope>
    <source>
        <tissue evidence="2">Leaf</tissue>
    </source>
</reference>
<organism evidence="2 3">
    <name type="scientific">Senna tora</name>
    <dbReference type="NCBI Taxonomy" id="362788"/>
    <lineage>
        <taxon>Eukaryota</taxon>
        <taxon>Viridiplantae</taxon>
        <taxon>Streptophyta</taxon>
        <taxon>Embryophyta</taxon>
        <taxon>Tracheophyta</taxon>
        <taxon>Spermatophyta</taxon>
        <taxon>Magnoliopsida</taxon>
        <taxon>eudicotyledons</taxon>
        <taxon>Gunneridae</taxon>
        <taxon>Pentapetalae</taxon>
        <taxon>rosids</taxon>
        <taxon>fabids</taxon>
        <taxon>Fabales</taxon>
        <taxon>Fabaceae</taxon>
        <taxon>Caesalpinioideae</taxon>
        <taxon>Cassia clade</taxon>
        <taxon>Senna</taxon>
    </lineage>
</organism>
<gene>
    <name evidence="2" type="ORF">G2W53_030930</name>
</gene>
<evidence type="ECO:0000313" key="3">
    <source>
        <dbReference type="Proteomes" id="UP000634136"/>
    </source>
</evidence>
<keyword evidence="3" id="KW-1185">Reference proteome</keyword>
<name>A0A834T9V2_9FABA</name>
<sequence>MNEDWGDECEIERDKCSAEDGERAGANLSLPLNSTNPLPIPQKKHGIRFHIFTMGHGIQPILQISIPSPNERTKLKKFWEIVQFCENSILNANQTQPK</sequence>
<accession>A0A834T9V2</accession>
<dbReference type="Proteomes" id="UP000634136">
    <property type="component" value="Unassembled WGS sequence"/>
</dbReference>
<feature type="compositionally biased region" description="Low complexity" evidence="1">
    <location>
        <begin position="27"/>
        <end position="37"/>
    </location>
</feature>
<evidence type="ECO:0000256" key="1">
    <source>
        <dbReference type="SAM" id="MobiDB-lite"/>
    </source>
</evidence>
<dbReference type="EMBL" id="JAAIUW010000009">
    <property type="protein sequence ID" value="KAF7816961.1"/>
    <property type="molecule type" value="Genomic_DNA"/>
</dbReference>
<protein>
    <submittedName>
        <fullName evidence="2">Uncharacterized protein</fullName>
    </submittedName>
</protein>